<feature type="non-terminal residue" evidence="1">
    <location>
        <position position="1"/>
    </location>
</feature>
<dbReference type="OrthoDB" id="10342725at2759"/>
<sequence length="40" mass="4602">RDGHSPKLFYPSVGLKLGELVGRRQIAYRLTKNGKFQDQQ</sequence>
<gene>
    <name evidence="1" type="ORF">RFH988_LOCUS37497</name>
</gene>
<evidence type="ECO:0000313" key="2">
    <source>
        <dbReference type="Proteomes" id="UP000663882"/>
    </source>
</evidence>
<evidence type="ECO:0000313" key="1">
    <source>
        <dbReference type="EMBL" id="CAF1469760.1"/>
    </source>
</evidence>
<protein>
    <submittedName>
        <fullName evidence="1">Uncharacterized protein</fullName>
    </submittedName>
</protein>
<comment type="caution">
    <text evidence="1">The sequence shown here is derived from an EMBL/GenBank/DDBJ whole genome shotgun (WGS) entry which is preliminary data.</text>
</comment>
<dbReference type="Proteomes" id="UP000663882">
    <property type="component" value="Unassembled WGS sequence"/>
</dbReference>
<proteinExistence type="predicted"/>
<reference evidence="1" key="1">
    <citation type="submission" date="2021-02" db="EMBL/GenBank/DDBJ databases">
        <authorList>
            <person name="Nowell W R."/>
        </authorList>
    </citation>
    <scope>NUCLEOTIDE SEQUENCE</scope>
</reference>
<organism evidence="1 2">
    <name type="scientific">Rotaria sordida</name>
    <dbReference type="NCBI Taxonomy" id="392033"/>
    <lineage>
        <taxon>Eukaryota</taxon>
        <taxon>Metazoa</taxon>
        <taxon>Spiralia</taxon>
        <taxon>Gnathifera</taxon>
        <taxon>Rotifera</taxon>
        <taxon>Eurotatoria</taxon>
        <taxon>Bdelloidea</taxon>
        <taxon>Philodinida</taxon>
        <taxon>Philodinidae</taxon>
        <taxon>Rotaria</taxon>
    </lineage>
</organism>
<dbReference type="EMBL" id="CAJNOO010007521">
    <property type="protein sequence ID" value="CAF1469760.1"/>
    <property type="molecule type" value="Genomic_DNA"/>
</dbReference>
<name>A0A815R1F7_9BILA</name>
<dbReference type="AlphaFoldDB" id="A0A815R1F7"/>
<accession>A0A815R1F7</accession>